<keyword evidence="1" id="KW-0808">Transferase</keyword>
<dbReference type="GO" id="GO:0032259">
    <property type="term" value="P:methylation"/>
    <property type="evidence" value="ECO:0007669"/>
    <property type="project" value="UniProtKB-KW"/>
</dbReference>
<dbReference type="EMBL" id="QFQS01000007">
    <property type="protein sequence ID" value="PZQ95504.1"/>
    <property type="molecule type" value="Genomic_DNA"/>
</dbReference>
<keyword evidence="1" id="KW-0489">Methyltransferase</keyword>
<comment type="caution">
    <text evidence="1">The sequence shown here is derived from an EMBL/GenBank/DDBJ whole genome shotgun (WGS) entry which is preliminary data.</text>
</comment>
<dbReference type="InterPro" id="IPR029063">
    <property type="entry name" value="SAM-dependent_MTases_sf"/>
</dbReference>
<dbReference type="PANTHER" id="PTHR43861">
    <property type="entry name" value="TRANS-ACONITATE 2-METHYLTRANSFERASE-RELATED"/>
    <property type="match status" value="1"/>
</dbReference>
<dbReference type="AlphaFoldDB" id="A0A2W5S605"/>
<dbReference type="CDD" id="cd02440">
    <property type="entry name" value="AdoMet_MTases"/>
    <property type="match status" value="1"/>
</dbReference>
<protein>
    <submittedName>
        <fullName evidence="1">SAM-dependent methyltransferase</fullName>
    </submittedName>
</protein>
<proteinExistence type="predicted"/>
<sequence length="236" mass="26324">MDEQEAKHWWFAARRDILKQTITRLGRMPARARLLEAGCGTGGNLAMLRSLGDVHAFEFDEAARARAAEKAGMEVPFGALPDQIPYAGQTYDVIGLFDVLEHIEADVETLRALGERLGRDGRLVVSVPAFPWLWSAHDRRHHHFRRYTRRSLTEAAEAAGLRVESSFYFNTLLLPVAMMLRAAKAILRSDAPDDTMPPSWLNGALYRVFSLEQHLVGRLPMPVGLSVCAVMVKSSA</sequence>
<dbReference type="Pfam" id="PF13489">
    <property type="entry name" value="Methyltransf_23"/>
    <property type="match status" value="1"/>
</dbReference>
<evidence type="ECO:0000313" key="1">
    <source>
        <dbReference type="EMBL" id="PZQ95504.1"/>
    </source>
</evidence>
<name>A0A2W5S605_CERSP</name>
<reference evidence="1 2" key="1">
    <citation type="submission" date="2017-08" db="EMBL/GenBank/DDBJ databases">
        <title>Infants hospitalized years apart are colonized by the same room-sourced microbial strains.</title>
        <authorList>
            <person name="Brooks B."/>
            <person name="Olm M.R."/>
            <person name="Firek B.A."/>
            <person name="Baker R."/>
            <person name="Thomas B.C."/>
            <person name="Morowitz M.J."/>
            <person name="Banfield J.F."/>
        </authorList>
    </citation>
    <scope>NUCLEOTIDE SEQUENCE [LARGE SCALE GENOMIC DNA]</scope>
    <source>
        <strain evidence="1">S2_003_000_R2_11</strain>
    </source>
</reference>
<accession>A0A2W5S605</accession>
<organism evidence="1 2">
    <name type="scientific">Cereibacter sphaeroides</name>
    <name type="common">Rhodobacter sphaeroides</name>
    <dbReference type="NCBI Taxonomy" id="1063"/>
    <lineage>
        <taxon>Bacteria</taxon>
        <taxon>Pseudomonadati</taxon>
        <taxon>Pseudomonadota</taxon>
        <taxon>Alphaproteobacteria</taxon>
        <taxon>Rhodobacterales</taxon>
        <taxon>Paracoccaceae</taxon>
        <taxon>Cereibacter</taxon>
    </lineage>
</organism>
<dbReference type="SUPFAM" id="SSF53335">
    <property type="entry name" value="S-adenosyl-L-methionine-dependent methyltransferases"/>
    <property type="match status" value="1"/>
</dbReference>
<dbReference type="Gene3D" id="3.40.50.150">
    <property type="entry name" value="Vaccinia Virus protein VP39"/>
    <property type="match status" value="1"/>
</dbReference>
<dbReference type="GO" id="GO:0008168">
    <property type="term" value="F:methyltransferase activity"/>
    <property type="evidence" value="ECO:0007669"/>
    <property type="project" value="UniProtKB-KW"/>
</dbReference>
<gene>
    <name evidence="1" type="ORF">DI533_18965</name>
</gene>
<evidence type="ECO:0000313" key="2">
    <source>
        <dbReference type="Proteomes" id="UP000248975"/>
    </source>
</evidence>
<dbReference type="Proteomes" id="UP000248975">
    <property type="component" value="Unassembled WGS sequence"/>
</dbReference>